<feature type="domain" description="Tify" evidence="4">
    <location>
        <begin position="124"/>
        <end position="159"/>
    </location>
</feature>
<dbReference type="InterPro" id="IPR010399">
    <property type="entry name" value="Tify_dom"/>
</dbReference>
<sequence>MSSSSEFSGQKPARLPEKPRFTQTCSLLSQYLKEKGSFGDLNLGMKCNVEANAGGPAIVRQPPATTMNLFPVKEKPSDVYAWNIAEAPWSMKSMDLFPQQAGFSFPVSKDEGLKMDDTRSVKVEQPQTAEMTIFYGGQVIVFNDFPADKAKEIMQLAGQGSSQTRSNNSFPTNLAKSSPVESCNGIPPASNAIPSFGNNMKQDSIQLGPSQPVVCDLPIKRRASLHRFLEKRKDRITTRAPYQTGASLSKPADGKSWLGLAAQSPQ</sequence>
<dbReference type="EMBL" id="BPVZ01000066">
    <property type="protein sequence ID" value="GKV24704.1"/>
    <property type="molecule type" value="Genomic_DNA"/>
</dbReference>
<keyword evidence="2" id="KW-0539">Nucleus</keyword>
<keyword evidence="2" id="KW-1184">Jasmonic acid signaling pathway</keyword>
<comment type="caution">
    <text evidence="5">The sequence shown here is derived from an EMBL/GenBank/DDBJ whole genome shotgun (WGS) entry which is preliminary data.</text>
</comment>
<dbReference type="GO" id="GO:0005634">
    <property type="term" value="C:nucleus"/>
    <property type="evidence" value="ECO:0007669"/>
    <property type="project" value="UniProtKB-SubCell"/>
</dbReference>
<feature type="region of interest" description="Disordered" evidence="3">
    <location>
        <begin position="240"/>
        <end position="266"/>
    </location>
</feature>
<feature type="region of interest" description="Disordered" evidence="3">
    <location>
        <begin position="158"/>
        <end position="185"/>
    </location>
</feature>
<feature type="compositionally biased region" description="Polar residues" evidence="3">
    <location>
        <begin position="158"/>
        <end position="181"/>
    </location>
</feature>
<dbReference type="GO" id="GO:0009611">
    <property type="term" value="P:response to wounding"/>
    <property type="evidence" value="ECO:0007669"/>
    <property type="project" value="UniProtKB-UniRule"/>
</dbReference>
<evidence type="ECO:0000313" key="6">
    <source>
        <dbReference type="Proteomes" id="UP001054252"/>
    </source>
</evidence>
<gene>
    <name evidence="5" type="ORF">SLEP1_g34288</name>
</gene>
<reference evidence="5 6" key="1">
    <citation type="journal article" date="2021" name="Commun. Biol.">
        <title>The genome of Shorea leprosula (Dipterocarpaceae) highlights the ecological relevance of drought in aseasonal tropical rainforests.</title>
        <authorList>
            <person name="Ng K.K.S."/>
            <person name="Kobayashi M.J."/>
            <person name="Fawcett J.A."/>
            <person name="Hatakeyama M."/>
            <person name="Paape T."/>
            <person name="Ng C.H."/>
            <person name="Ang C.C."/>
            <person name="Tnah L.H."/>
            <person name="Lee C.T."/>
            <person name="Nishiyama T."/>
            <person name="Sese J."/>
            <person name="O'Brien M.J."/>
            <person name="Copetti D."/>
            <person name="Mohd Noor M.I."/>
            <person name="Ong R.C."/>
            <person name="Putra M."/>
            <person name="Sireger I.Z."/>
            <person name="Indrioko S."/>
            <person name="Kosugi Y."/>
            <person name="Izuno A."/>
            <person name="Isagi Y."/>
            <person name="Lee S.L."/>
            <person name="Shimizu K.K."/>
        </authorList>
    </citation>
    <scope>NUCLEOTIDE SEQUENCE [LARGE SCALE GENOMIC DNA]</scope>
    <source>
        <strain evidence="5">214</strain>
    </source>
</reference>
<dbReference type="GO" id="GO:2000022">
    <property type="term" value="P:regulation of jasmonic acid mediated signaling pathway"/>
    <property type="evidence" value="ECO:0007669"/>
    <property type="project" value="UniProtKB-UniRule"/>
</dbReference>
<comment type="domain">
    <text evidence="2">The jas domain is required for interaction with COI1.</text>
</comment>
<comment type="function">
    <text evidence="2">Repressor of jasmonate responses.</text>
</comment>
<dbReference type="Pfam" id="PF09425">
    <property type="entry name" value="Jas_motif"/>
    <property type="match status" value="1"/>
</dbReference>
<dbReference type="PANTHER" id="PTHR33077">
    <property type="entry name" value="PROTEIN TIFY 4A-RELATED-RELATED"/>
    <property type="match status" value="1"/>
</dbReference>
<evidence type="ECO:0000313" key="5">
    <source>
        <dbReference type="EMBL" id="GKV24704.1"/>
    </source>
</evidence>
<evidence type="ECO:0000256" key="2">
    <source>
        <dbReference type="RuleBase" id="RU369065"/>
    </source>
</evidence>
<evidence type="ECO:0000256" key="3">
    <source>
        <dbReference type="SAM" id="MobiDB-lite"/>
    </source>
</evidence>
<evidence type="ECO:0000256" key="1">
    <source>
        <dbReference type="ARBA" id="ARBA00008614"/>
    </source>
</evidence>
<keyword evidence="6" id="KW-1185">Reference proteome</keyword>
<name>A0AAV5KJK5_9ROSI</name>
<dbReference type="GO" id="GO:0031347">
    <property type="term" value="P:regulation of defense response"/>
    <property type="evidence" value="ECO:0007669"/>
    <property type="project" value="UniProtKB-UniRule"/>
</dbReference>
<dbReference type="SMART" id="SM00979">
    <property type="entry name" value="TIFY"/>
    <property type="match status" value="1"/>
</dbReference>
<dbReference type="InterPro" id="IPR040390">
    <property type="entry name" value="TIFY/JAZ"/>
</dbReference>
<dbReference type="AlphaFoldDB" id="A0AAV5KJK5"/>
<comment type="subcellular location">
    <subcellularLocation>
        <location evidence="2">Nucleus</location>
    </subcellularLocation>
</comment>
<dbReference type="InterPro" id="IPR018467">
    <property type="entry name" value="CCT_CS"/>
</dbReference>
<comment type="similarity">
    <text evidence="1 2">Belongs to the TIFY/JAZ family.</text>
</comment>
<dbReference type="Proteomes" id="UP001054252">
    <property type="component" value="Unassembled WGS sequence"/>
</dbReference>
<dbReference type="PROSITE" id="PS51320">
    <property type="entry name" value="TIFY"/>
    <property type="match status" value="1"/>
</dbReference>
<organism evidence="5 6">
    <name type="scientific">Rubroshorea leprosula</name>
    <dbReference type="NCBI Taxonomy" id="152421"/>
    <lineage>
        <taxon>Eukaryota</taxon>
        <taxon>Viridiplantae</taxon>
        <taxon>Streptophyta</taxon>
        <taxon>Embryophyta</taxon>
        <taxon>Tracheophyta</taxon>
        <taxon>Spermatophyta</taxon>
        <taxon>Magnoliopsida</taxon>
        <taxon>eudicotyledons</taxon>
        <taxon>Gunneridae</taxon>
        <taxon>Pentapetalae</taxon>
        <taxon>rosids</taxon>
        <taxon>malvids</taxon>
        <taxon>Malvales</taxon>
        <taxon>Dipterocarpaceae</taxon>
        <taxon>Rubroshorea</taxon>
    </lineage>
</organism>
<protein>
    <recommendedName>
        <fullName evidence="2">Protein TIFY</fullName>
    </recommendedName>
    <alternativeName>
        <fullName evidence="2">Jasmonate ZIM domain-containing protein</fullName>
    </alternativeName>
</protein>
<evidence type="ECO:0000259" key="4">
    <source>
        <dbReference type="PROSITE" id="PS51320"/>
    </source>
</evidence>
<dbReference type="PANTHER" id="PTHR33077:SF140">
    <property type="entry name" value="PROTEIN TIFY 10B"/>
    <property type="match status" value="1"/>
</dbReference>
<accession>A0AAV5KJK5</accession>
<dbReference type="Pfam" id="PF06200">
    <property type="entry name" value="tify"/>
    <property type="match status" value="1"/>
</dbReference>
<proteinExistence type="inferred from homology"/>